<evidence type="ECO:0000313" key="3">
    <source>
        <dbReference type="EMBL" id="AKJ63552.1"/>
    </source>
</evidence>
<dbReference type="STRING" id="1307763.L21SP4_00271"/>
<dbReference type="Proteomes" id="UP000035268">
    <property type="component" value="Chromosome"/>
</dbReference>
<feature type="transmembrane region" description="Helical" evidence="2">
    <location>
        <begin position="48"/>
        <end position="67"/>
    </location>
</feature>
<keyword evidence="2" id="KW-1133">Transmembrane helix</keyword>
<dbReference type="AlphaFoldDB" id="A0A0G3EDS1"/>
<name>A0A0G3EDS1_9BACT</name>
<evidence type="ECO:0000256" key="2">
    <source>
        <dbReference type="SAM" id="Phobius"/>
    </source>
</evidence>
<dbReference type="KEGG" id="vbl:L21SP4_00271"/>
<reference evidence="4" key="1">
    <citation type="submission" date="2015-02" db="EMBL/GenBank/DDBJ databases">
        <title>Description and complete genome sequence of the first cultured representative of the subdivision 5 of the Verrucomicrobia phylum.</title>
        <authorList>
            <person name="Spring S."/>
            <person name="Bunk B."/>
            <person name="Sproer C."/>
            <person name="Klenk H.-P."/>
        </authorList>
    </citation>
    <scope>NUCLEOTIDE SEQUENCE [LARGE SCALE GENOMIC DNA]</scope>
    <source>
        <strain evidence="4">L21-Fru-AB</strain>
    </source>
</reference>
<feature type="region of interest" description="Disordered" evidence="1">
    <location>
        <begin position="1"/>
        <end position="44"/>
    </location>
</feature>
<accession>A0A0G3EDS1</accession>
<evidence type="ECO:0000256" key="1">
    <source>
        <dbReference type="SAM" id="MobiDB-lite"/>
    </source>
</evidence>
<dbReference type="RefSeq" id="WP_052880973.1">
    <property type="nucleotide sequence ID" value="NZ_CP010904.1"/>
</dbReference>
<evidence type="ECO:0000313" key="4">
    <source>
        <dbReference type="Proteomes" id="UP000035268"/>
    </source>
</evidence>
<keyword evidence="2" id="KW-0812">Transmembrane</keyword>
<feature type="region of interest" description="Disordered" evidence="1">
    <location>
        <begin position="84"/>
        <end position="138"/>
    </location>
</feature>
<keyword evidence="4" id="KW-1185">Reference proteome</keyword>
<sequence length="213" mass="22114">MSLIQEALKRKSEEGAAGEGSGEDGSATPPTPPPLPPGGGRSRKGPRVALLIVLLLLAAGAGGYLWLRGRVRNTTEDFSSAISKHVARDIRQPRAEPDAAGAEPQAPAPAPQKAEPAEETGEDAEAGAPEKDEPPSAIDKLLSRAGGESRSGGWPALRVEGFGSGTEGGWAIINGDVLSVGDTVDGVTLRAVEKREIVVEYRSMTRRIGTGKH</sequence>
<feature type="compositionally biased region" description="Basic and acidic residues" evidence="1">
    <location>
        <begin position="86"/>
        <end position="97"/>
    </location>
</feature>
<proteinExistence type="predicted"/>
<gene>
    <name evidence="3" type="ORF">L21SP4_00271</name>
</gene>
<keyword evidence="2" id="KW-0472">Membrane</keyword>
<protein>
    <submittedName>
        <fullName evidence="3">Uncharacterized protein</fullName>
    </submittedName>
</protein>
<dbReference type="EMBL" id="CP010904">
    <property type="protein sequence ID" value="AKJ63552.1"/>
    <property type="molecule type" value="Genomic_DNA"/>
</dbReference>
<reference evidence="3 4" key="2">
    <citation type="journal article" date="2016" name="ISME J.">
        <title>Characterization of the first cultured representative of Verrucomicrobia subdivision 5 indicates the proposal of a novel phylum.</title>
        <authorList>
            <person name="Spring S."/>
            <person name="Bunk B."/>
            <person name="Sproer C."/>
            <person name="Schumann P."/>
            <person name="Rohde M."/>
            <person name="Tindall B.J."/>
            <person name="Klenk H.P."/>
        </authorList>
    </citation>
    <scope>NUCLEOTIDE SEQUENCE [LARGE SCALE GENOMIC DNA]</scope>
    <source>
        <strain evidence="3 4">L21-Fru-AB</strain>
    </source>
</reference>
<organism evidence="3 4">
    <name type="scientific">Kiritimatiella glycovorans</name>
    <dbReference type="NCBI Taxonomy" id="1307763"/>
    <lineage>
        <taxon>Bacteria</taxon>
        <taxon>Pseudomonadati</taxon>
        <taxon>Kiritimatiellota</taxon>
        <taxon>Kiritimatiellia</taxon>
        <taxon>Kiritimatiellales</taxon>
        <taxon>Kiritimatiellaceae</taxon>
        <taxon>Kiritimatiella</taxon>
    </lineage>
</organism>